<evidence type="ECO:0000313" key="1">
    <source>
        <dbReference type="EMBL" id="CAI6372204.1"/>
    </source>
</evidence>
<reference evidence="1 2" key="1">
    <citation type="submission" date="2023-01" db="EMBL/GenBank/DDBJ databases">
        <authorList>
            <person name="Whitehead M."/>
        </authorList>
    </citation>
    <scope>NUCLEOTIDE SEQUENCE [LARGE SCALE GENOMIC DNA]</scope>
</reference>
<evidence type="ECO:0000313" key="2">
    <source>
        <dbReference type="Proteomes" id="UP001160148"/>
    </source>
</evidence>
<name>A0AAV0XX73_9HEMI</name>
<proteinExistence type="predicted"/>
<protein>
    <recommendedName>
        <fullName evidence="3">Transposase</fullName>
    </recommendedName>
</protein>
<organism evidence="1 2">
    <name type="scientific">Macrosiphum euphorbiae</name>
    <name type="common">potato aphid</name>
    <dbReference type="NCBI Taxonomy" id="13131"/>
    <lineage>
        <taxon>Eukaryota</taxon>
        <taxon>Metazoa</taxon>
        <taxon>Ecdysozoa</taxon>
        <taxon>Arthropoda</taxon>
        <taxon>Hexapoda</taxon>
        <taxon>Insecta</taxon>
        <taxon>Pterygota</taxon>
        <taxon>Neoptera</taxon>
        <taxon>Paraneoptera</taxon>
        <taxon>Hemiptera</taxon>
        <taxon>Sternorrhyncha</taxon>
        <taxon>Aphidomorpha</taxon>
        <taxon>Aphidoidea</taxon>
        <taxon>Aphididae</taxon>
        <taxon>Macrosiphini</taxon>
        <taxon>Macrosiphum</taxon>
    </lineage>
</organism>
<accession>A0AAV0XX73</accession>
<comment type="caution">
    <text evidence="1">The sequence shown here is derived from an EMBL/GenBank/DDBJ whole genome shotgun (WGS) entry which is preliminary data.</text>
</comment>
<sequence>MHGEQGDADFTGAHFWLENEWPSIISEFSPSDVFNADETGLYFRALPEHTYVLQNDKQREQNLVKNE</sequence>
<dbReference type="EMBL" id="CARXXK010001024">
    <property type="protein sequence ID" value="CAI6372204.1"/>
    <property type="molecule type" value="Genomic_DNA"/>
</dbReference>
<dbReference type="AlphaFoldDB" id="A0AAV0XX73"/>
<dbReference type="Proteomes" id="UP001160148">
    <property type="component" value="Unassembled WGS sequence"/>
</dbReference>
<gene>
    <name evidence="1" type="ORF">MEUPH1_LOCUS26109</name>
</gene>
<keyword evidence="2" id="KW-1185">Reference proteome</keyword>
<evidence type="ECO:0008006" key="3">
    <source>
        <dbReference type="Google" id="ProtNLM"/>
    </source>
</evidence>